<dbReference type="EMBL" id="BRYB01003751">
    <property type="protein sequence ID" value="GMI20012.1"/>
    <property type="molecule type" value="Genomic_DNA"/>
</dbReference>
<comment type="similarity">
    <text evidence="1">Belongs to the phospholipid scramblase family.</text>
</comment>
<dbReference type="Proteomes" id="UP001165060">
    <property type="component" value="Unassembled WGS sequence"/>
</dbReference>
<accession>A0ABQ6M5T2</accession>
<dbReference type="PANTHER" id="PTHR23248:SF63">
    <property type="entry name" value="PHOSPHOLIPID SCRAMBLASE"/>
    <property type="match status" value="1"/>
</dbReference>
<gene>
    <name evidence="2" type="ORF">TeGR_g9575</name>
</gene>
<dbReference type="InterPro" id="IPR005552">
    <property type="entry name" value="Scramblase"/>
</dbReference>
<keyword evidence="3" id="KW-1185">Reference proteome</keyword>
<dbReference type="PANTHER" id="PTHR23248">
    <property type="entry name" value="PHOSPHOLIPID SCRAMBLASE-RELATED"/>
    <property type="match status" value="1"/>
</dbReference>
<evidence type="ECO:0000256" key="1">
    <source>
        <dbReference type="ARBA" id="ARBA00005350"/>
    </source>
</evidence>
<protein>
    <recommendedName>
        <fullName evidence="4">Phospholipid scramblase</fullName>
    </recommendedName>
</protein>
<sequence length="320" mass="34951">MKQEFLEIEPTSQLLLAAGPLTMDRLADTDSVVVSQTTSQFCRCCCWQPSINFSVTAGTNTETAAASHEETLDAGVGWVHEESGFWGRCLSHCFPGGRSTKYVFHSGPIPEALKNDERTCLDCIVQSGDVSEEFGGLDPSALGAVQHTHEKQCTNGITMGVGDKRCPCCVNLPYLESKNARGEVIGRTEYVCDACLFVPKLALKDKSGEERYRIRPDTCVGGACVRCRCGGEKGRCCRLPWVIRDPHTHEAVAGSTLKRFGPQVDNKAQITKLWTGIRRECSKKSAYALNFPQGADADMRATIIGATLLIDLSFSEQDDN</sequence>
<evidence type="ECO:0008006" key="4">
    <source>
        <dbReference type="Google" id="ProtNLM"/>
    </source>
</evidence>
<comment type="caution">
    <text evidence="2">The sequence shown here is derived from an EMBL/GenBank/DDBJ whole genome shotgun (WGS) entry which is preliminary data.</text>
</comment>
<reference evidence="2 3" key="1">
    <citation type="journal article" date="2023" name="Commun. Biol.">
        <title>Genome analysis of Parmales, the sister group of diatoms, reveals the evolutionary specialization of diatoms from phago-mixotrophs to photoautotrophs.</title>
        <authorList>
            <person name="Ban H."/>
            <person name="Sato S."/>
            <person name="Yoshikawa S."/>
            <person name="Yamada K."/>
            <person name="Nakamura Y."/>
            <person name="Ichinomiya M."/>
            <person name="Sato N."/>
            <person name="Blanc-Mathieu R."/>
            <person name="Endo H."/>
            <person name="Kuwata A."/>
            <person name="Ogata H."/>
        </authorList>
    </citation>
    <scope>NUCLEOTIDE SEQUENCE [LARGE SCALE GENOMIC DNA]</scope>
</reference>
<name>A0ABQ6M5T2_9STRA</name>
<evidence type="ECO:0000313" key="2">
    <source>
        <dbReference type="EMBL" id="GMI20012.1"/>
    </source>
</evidence>
<organism evidence="2 3">
    <name type="scientific">Tetraparma gracilis</name>
    <dbReference type="NCBI Taxonomy" id="2962635"/>
    <lineage>
        <taxon>Eukaryota</taxon>
        <taxon>Sar</taxon>
        <taxon>Stramenopiles</taxon>
        <taxon>Ochrophyta</taxon>
        <taxon>Bolidophyceae</taxon>
        <taxon>Parmales</taxon>
        <taxon>Triparmaceae</taxon>
        <taxon>Tetraparma</taxon>
    </lineage>
</organism>
<evidence type="ECO:0000313" key="3">
    <source>
        <dbReference type="Proteomes" id="UP001165060"/>
    </source>
</evidence>
<proteinExistence type="inferred from homology"/>